<proteinExistence type="predicted"/>
<comment type="caution">
    <text evidence="5">The sequence shown here is derived from an EMBL/GenBank/DDBJ whole genome shotgun (WGS) entry which is preliminary data.</text>
</comment>
<dbReference type="InterPro" id="IPR036568">
    <property type="entry name" value="GGCT-like_sf"/>
</dbReference>
<protein>
    <recommendedName>
        <fullName evidence="1">gamma-glutamylcyclotransferase</fullName>
        <ecNumber evidence="1">4.3.2.9</ecNumber>
    </recommendedName>
</protein>
<evidence type="ECO:0000313" key="5">
    <source>
        <dbReference type="EMBL" id="OAA53435.1"/>
    </source>
</evidence>
<evidence type="ECO:0000313" key="6">
    <source>
        <dbReference type="Proteomes" id="UP000076744"/>
    </source>
</evidence>
<dbReference type="GeneID" id="30025080"/>
<dbReference type="EC" id="4.3.2.9" evidence="1"/>
<keyword evidence="6" id="KW-1185">Reference proteome</keyword>
<dbReference type="AlphaFoldDB" id="A0A162I7P6"/>
<evidence type="ECO:0000256" key="3">
    <source>
        <dbReference type="PIRSR" id="PIRSR617939-1"/>
    </source>
</evidence>
<dbReference type="CDD" id="cd06661">
    <property type="entry name" value="GGCT_like"/>
    <property type="match status" value="1"/>
</dbReference>
<sequence length="185" mass="20610">MESQESQDSTATVVEQDRHEVLYFAYGSNLSTAQMRARCPSSTPVGLAVLPGWRWSINARGYANALPPTHPCFPLAPPTTPAEGVHGLVYLLPPRDEASLDVHEGVRSGAYGKVRCKVRWVRDGEAGEGEEVEALVYVDEKRAEKGTPREEYVGRMEAGIEDAVRNWGMDEEYANKVMRTWWKTA</sequence>
<keyword evidence="2" id="KW-0456">Lyase</keyword>
<feature type="binding site" evidence="4">
    <location>
        <begin position="23"/>
        <end position="28"/>
    </location>
    <ligand>
        <name>substrate</name>
    </ligand>
</feature>
<evidence type="ECO:0000256" key="1">
    <source>
        <dbReference type="ARBA" id="ARBA00012346"/>
    </source>
</evidence>
<dbReference type="GO" id="GO:0003839">
    <property type="term" value="F:gamma-glutamylcyclotransferase activity"/>
    <property type="evidence" value="ECO:0007669"/>
    <property type="project" value="UniProtKB-EC"/>
</dbReference>
<dbReference type="PANTHER" id="PTHR12935">
    <property type="entry name" value="GAMMA-GLUTAMYLCYCLOTRANSFERASE"/>
    <property type="match status" value="1"/>
</dbReference>
<feature type="binding site" evidence="4">
    <location>
        <position position="152"/>
    </location>
    <ligand>
        <name>substrate</name>
    </ligand>
</feature>
<dbReference type="PANTHER" id="PTHR12935:SF0">
    <property type="entry name" value="GAMMA-GLUTAMYLCYCLOTRANSFERASE"/>
    <property type="match status" value="1"/>
</dbReference>
<dbReference type="Proteomes" id="UP000076744">
    <property type="component" value="Unassembled WGS sequence"/>
</dbReference>
<dbReference type="Gene3D" id="3.10.490.10">
    <property type="entry name" value="Gamma-glutamyl cyclotransferase-like"/>
    <property type="match status" value="1"/>
</dbReference>
<evidence type="ECO:0000256" key="4">
    <source>
        <dbReference type="PIRSR" id="PIRSR617939-2"/>
    </source>
</evidence>
<dbReference type="SUPFAM" id="SSF110857">
    <property type="entry name" value="Gamma-glutamyl cyclotransferase-like"/>
    <property type="match status" value="1"/>
</dbReference>
<organism evidence="5 6">
    <name type="scientific">Cordyceps fumosorosea (strain ARSEF 2679)</name>
    <name type="common">Isaria fumosorosea</name>
    <dbReference type="NCBI Taxonomy" id="1081104"/>
    <lineage>
        <taxon>Eukaryota</taxon>
        <taxon>Fungi</taxon>
        <taxon>Dikarya</taxon>
        <taxon>Ascomycota</taxon>
        <taxon>Pezizomycotina</taxon>
        <taxon>Sordariomycetes</taxon>
        <taxon>Hypocreomycetidae</taxon>
        <taxon>Hypocreales</taxon>
        <taxon>Cordycipitaceae</taxon>
        <taxon>Cordyceps</taxon>
    </lineage>
</organism>
<dbReference type="InterPro" id="IPR017939">
    <property type="entry name" value="G-Glutamylcylcotransferase"/>
</dbReference>
<dbReference type="STRING" id="1081104.A0A162I7P6"/>
<dbReference type="RefSeq" id="XP_018700468.1">
    <property type="nucleotide sequence ID" value="XM_018852391.1"/>
</dbReference>
<feature type="active site" description="Proton acceptor" evidence="3">
    <location>
        <position position="104"/>
    </location>
</feature>
<dbReference type="Pfam" id="PF13772">
    <property type="entry name" value="AIG2_2"/>
    <property type="match status" value="1"/>
</dbReference>
<dbReference type="EMBL" id="AZHB01000035">
    <property type="protein sequence ID" value="OAA53435.1"/>
    <property type="molecule type" value="Genomic_DNA"/>
</dbReference>
<dbReference type="OrthoDB" id="2924818at2759"/>
<reference evidence="5 6" key="1">
    <citation type="journal article" date="2016" name="Genome Biol. Evol.">
        <title>Divergent and convergent evolution of fungal pathogenicity.</title>
        <authorList>
            <person name="Shang Y."/>
            <person name="Xiao G."/>
            <person name="Zheng P."/>
            <person name="Cen K."/>
            <person name="Zhan S."/>
            <person name="Wang C."/>
        </authorList>
    </citation>
    <scope>NUCLEOTIDE SEQUENCE [LARGE SCALE GENOMIC DNA]</scope>
    <source>
        <strain evidence="5 6">ARSEF 2679</strain>
    </source>
</reference>
<evidence type="ECO:0000256" key="2">
    <source>
        <dbReference type="ARBA" id="ARBA00023239"/>
    </source>
</evidence>
<gene>
    <name evidence="5" type="ORF">ISF_08788</name>
</gene>
<dbReference type="InterPro" id="IPR013024">
    <property type="entry name" value="GGCT-like"/>
</dbReference>
<name>A0A162I7P6_CORFA</name>
<accession>A0A162I7P6</accession>